<dbReference type="InterPro" id="IPR044861">
    <property type="entry name" value="IPNS-like_FE2OG_OXY"/>
</dbReference>
<dbReference type="Gene3D" id="2.60.120.330">
    <property type="entry name" value="B-lactam Antibiotic, Isopenicillin N Synthase, Chain"/>
    <property type="match status" value="1"/>
</dbReference>
<accession>A0A059BUK6</accession>
<dbReference type="SUPFAM" id="SSF51197">
    <property type="entry name" value="Clavaminate synthase-like"/>
    <property type="match status" value="1"/>
</dbReference>
<dbReference type="OMA" id="LCIRKHR"/>
<feature type="domain" description="Isopenicillin N synthase-like Fe(2+) 2OG dioxygenase" evidence="5">
    <location>
        <begin position="263"/>
        <end position="338"/>
    </location>
</feature>
<sequence length="383" mass="42277">MGVSPESGREKPVDFRAPPPSPVASGRRSCVTNDDVLTEFLESSLRVPDLVLPDKIFPKQKFIENPSSMDFGSLGTPGSDSASRMLDSIARVGCFQLVNHGIGRESSHGAMTAAAGIFLVPPEKRAAAMRSPEKPYGFEEVHGSGEEEDGSELAEEFVWSREEGLEAELQRVWPLGYSNFRDEMVKLQSHVEKIAERVMTVLWEQCLEESTRGNDGMKGEGCAGADTGTMCCILKHSKNVLDDDRWASSLRYDVIRMMIRGADYSHALCLHLCDGASEFHVYSKKGWVSFCPDKHSLIVTVGDQFQALSGGRYKHVVGRPIFKSETEDRISMAFLCSPPQRAPASNDEERCGGRNTVSVGQQVMAAIVLSLAYHLFLYILNKF</sequence>
<dbReference type="GO" id="GO:0046872">
    <property type="term" value="F:metal ion binding"/>
    <property type="evidence" value="ECO:0007669"/>
    <property type="project" value="UniProtKB-KW"/>
</dbReference>
<evidence type="ECO:0000313" key="7">
    <source>
        <dbReference type="EMBL" id="KCW69669.1"/>
    </source>
</evidence>
<organism evidence="7">
    <name type="scientific">Eucalyptus grandis</name>
    <name type="common">Flooded gum</name>
    <dbReference type="NCBI Taxonomy" id="71139"/>
    <lineage>
        <taxon>Eukaryota</taxon>
        <taxon>Viridiplantae</taxon>
        <taxon>Streptophyta</taxon>
        <taxon>Embryophyta</taxon>
        <taxon>Tracheophyta</taxon>
        <taxon>Spermatophyta</taxon>
        <taxon>Magnoliopsida</taxon>
        <taxon>eudicotyledons</taxon>
        <taxon>Gunneridae</taxon>
        <taxon>Pentapetalae</taxon>
        <taxon>rosids</taxon>
        <taxon>malvids</taxon>
        <taxon>Myrtales</taxon>
        <taxon>Myrtaceae</taxon>
        <taxon>Myrtoideae</taxon>
        <taxon>Eucalypteae</taxon>
        <taxon>Eucalyptus</taxon>
    </lineage>
</organism>
<dbReference type="AlphaFoldDB" id="A0A059BUK6"/>
<evidence type="ECO:0000256" key="2">
    <source>
        <dbReference type="ARBA" id="ARBA00023004"/>
    </source>
</evidence>
<dbReference type="InterPro" id="IPR027443">
    <property type="entry name" value="IPNS-like_sf"/>
</dbReference>
<dbReference type="KEGG" id="egr:104449915"/>
<dbReference type="PANTHER" id="PTHR34945">
    <property type="entry name" value="2-OXOGLUTARATE (2OG) AND FE(II)-DEPENDENT OXYGENASE SUPERFAMILY PROTEIN"/>
    <property type="match status" value="1"/>
</dbReference>
<evidence type="ECO:0000259" key="6">
    <source>
        <dbReference type="Pfam" id="PF14226"/>
    </source>
</evidence>
<protein>
    <recommendedName>
        <fullName evidence="8">Non-haem dioxygenase N-terminal domain-containing protein</fullName>
    </recommendedName>
</protein>
<evidence type="ECO:0008006" key="8">
    <source>
        <dbReference type="Google" id="ProtNLM"/>
    </source>
</evidence>
<dbReference type="Gramene" id="KCW69669">
    <property type="protein sequence ID" value="KCW69669"/>
    <property type="gene ID" value="EUGRSUZ_F03071"/>
</dbReference>
<evidence type="ECO:0000259" key="5">
    <source>
        <dbReference type="Pfam" id="PF03171"/>
    </source>
</evidence>
<evidence type="ECO:0000256" key="3">
    <source>
        <dbReference type="SAM" id="MobiDB-lite"/>
    </source>
</evidence>
<dbReference type="FunCoup" id="A0A059BUK6">
    <property type="interactions" value="422"/>
</dbReference>
<evidence type="ECO:0000256" key="1">
    <source>
        <dbReference type="ARBA" id="ARBA00022723"/>
    </source>
</evidence>
<dbReference type="PANTHER" id="PTHR34945:SF8">
    <property type="entry name" value="DOWNSTREAM TARGET OF AGL15-4"/>
    <property type="match status" value="1"/>
</dbReference>
<keyword evidence="1" id="KW-0479">Metal-binding</keyword>
<dbReference type="OrthoDB" id="1928184at2759"/>
<dbReference type="InParanoid" id="A0A059BUK6"/>
<proteinExistence type="predicted"/>
<dbReference type="InterPro" id="IPR026992">
    <property type="entry name" value="DIOX_N"/>
</dbReference>
<dbReference type="eggNOG" id="ENOG502QWIC">
    <property type="taxonomic scope" value="Eukaryota"/>
</dbReference>
<gene>
    <name evidence="7" type="ORF">EUGRSUZ_F03071</name>
</gene>
<keyword evidence="4" id="KW-0812">Transmembrane</keyword>
<dbReference type="Pfam" id="PF03171">
    <property type="entry name" value="2OG-FeII_Oxy"/>
    <property type="match status" value="1"/>
</dbReference>
<dbReference type="STRING" id="71139.A0A059BUK6"/>
<keyword evidence="4" id="KW-1133">Transmembrane helix</keyword>
<dbReference type="Pfam" id="PF14226">
    <property type="entry name" value="DIOX_N"/>
    <property type="match status" value="1"/>
</dbReference>
<feature type="transmembrane region" description="Helical" evidence="4">
    <location>
        <begin position="363"/>
        <end position="380"/>
    </location>
</feature>
<feature type="region of interest" description="Disordered" evidence="3">
    <location>
        <begin position="1"/>
        <end position="29"/>
    </location>
</feature>
<reference evidence="7" key="1">
    <citation type="submission" date="2013-07" db="EMBL/GenBank/DDBJ databases">
        <title>The genome of Eucalyptus grandis.</title>
        <authorList>
            <person name="Schmutz J."/>
            <person name="Hayes R."/>
            <person name="Myburg A."/>
            <person name="Tuskan G."/>
            <person name="Grattapaglia D."/>
            <person name="Rokhsar D.S."/>
        </authorList>
    </citation>
    <scope>NUCLEOTIDE SEQUENCE</scope>
    <source>
        <tissue evidence="7">Leaf extractions</tissue>
    </source>
</reference>
<dbReference type="EMBL" id="KK198758">
    <property type="protein sequence ID" value="KCW69669.1"/>
    <property type="molecule type" value="Genomic_DNA"/>
</dbReference>
<feature type="domain" description="Non-haem dioxygenase N-terminal" evidence="6">
    <location>
        <begin position="79"/>
        <end position="162"/>
    </location>
</feature>
<evidence type="ECO:0000256" key="4">
    <source>
        <dbReference type="SAM" id="Phobius"/>
    </source>
</evidence>
<keyword evidence="2" id="KW-0408">Iron</keyword>
<name>A0A059BUK6_EUCGR</name>
<keyword evidence="4" id="KW-0472">Membrane</keyword>